<protein>
    <submittedName>
        <fullName evidence="2">Alpha/Beta hydrolase protein</fullName>
    </submittedName>
</protein>
<gene>
    <name evidence="2" type="ORF">DB88DRAFT_497922</name>
</gene>
<comment type="caution">
    <text evidence="2">The sequence shown here is derived from an EMBL/GenBank/DDBJ whole genome shotgun (WGS) entry which is preliminary data.</text>
</comment>
<dbReference type="Proteomes" id="UP001182556">
    <property type="component" value="Unassembled WGS sequence"/>
</dbReference>
<proteinExistence type="predicted"/>
<dbReference type="EMBL" id="JAODAN010000009">
    <property type="protein sequence ID" value="KAK1922341.1"/>
    <property type="molecule type" value="Genomic_DNA"/>
</dbReference>
<dbReference type="PANTHER" id="PTHR43194:SF2">
    <property type="entry name" value="PEROXISOMAL MEMBRANE PROTEIN LPX1"/>
    <property type="match status" value="1"/>
</dbReference>
<evidence type="ECO:0000259" key="1">
    <source>
        <dbReference type="Pfam" id="PF12697"/>
    </source>
</evidence>
<dbReference type="InterPro" id="IPR029058">
    <property type="entry name" value="AB_hydrolase_fold"/>
</dbReference>
<name>A0AAD9D072_PAPLA</name>
<evidence type="ECO:0000313" key="2">
    <source>
        <dbReference type="EMBL" id="KAK1922341.1"/>
    </source>
</evidence>
<keyword evidence="2" id="KW-0378">Hydrolase</keyword>
<sequence length="278" mass="29561">MTHYLETEGGKLAYDFGGPNDGPLVICGHALGDTRASYRPLVDHLISLGYAFATFDNRGHGESSAAFDRYGDEAIADDFINLAQKLGASEARRVVLAGASMAGAGAVIAAARQPSIIAGIILIGAFLRNPSMYGVVRPLMSVATLQPWGPPLMRSYFATLWPGLGKGAAERAQRAIELATRPGYWAALRASLAGTDHSVVAPWLKKFDQSIPVYVVIGTVDPDWKDAPAEAAWVAEQFTGAEVLEVEGAGHAPMLERPETVNPGVAQFLTKVKGSGRW</sequence>
<dbReference type="AlphaFoldDB" id="A0AAD9D072"/>
<organism evidence="2 3">
    <name type="scientific">Papiliotrema laurentii</name>
    <name type="common">Cryptococcus laurentii</name>
    <dbReference type="NCBI Taxonomy" id="5418"/>
    <lineage>
        <taxon>Eukaryota</taxon>
        <taxon>Fungi</taxon>
        <taxon>Dikarya</taxon>
        <taxon>Basidiomycota</taxon>
        <taxon>Agaricomycotina</taxon>
        <taxon>Tremellomycetes</taxon>
        <taxon>Tremellales</taxon>
        <taxon>Rhynchogastremaceae</taxon>
        <taxon>Papiliotrema</taxon>
    </lineage>
</organism>
<dbReference type="Gene3D" id="3.40.50.1820">
    <property type="entry name" value="alpha/beta hydrolase"/>
    <property type="match status" value="1"/>
</dbReference>
<feature type="domain" description="AB hydrolase-1" evidence="1">
    <location>
        <begin position="25"/>
        <end position="261"/>
    </location>
</feature>
<keyword evidence="3" id="KW-1185">Reference proteome</keyword>
<dbReference type="Pfam" id="PF12697">
    <property type="entry name" value="Abhydrolase_6"/>
    <property type="match status" value="1"/>
</dbReference>
<dbReference type="GO" id="GO:0016787">
    <property type="term" value="F:hydrolase activity"/>
    <property type="evidence" value="ECO:0007669"/>
    <property type="project" value="UniProtKB-KW"/>
</dbReference>
<dbReference type="SUPFAM" id="SSF53474">
    <property type="entry name" value="alpha/beta-Hydrolases"/>
    <property type="match status" value="1"/>
</dbReference>
<evidence type="ECO:0000313" key="3">
    <source>
        <dbReference type="Proteomes" id="UP001182556"/>
    </source>
</evidence>
<dbReference type="PANTHER" id="PTHR43194">
    <property type="entry name" value="HYDROLASE ALPHA/BETA FOLD FAMILY"/>
    <property type="match status" value="1"/>
</dbReference>
<reference evidence="2" key="1">
    <citation type="submission" date="2023-02" db="EMBL/GenBank/DDBJ databases">
        <title>Identification and recombinant expression of a fungal hydrolase from Papiliotrema laurentii that hydrolyzes apple cutin and clears colloidal polyester polyurethane.</title>
        <authorList>
            <consortium name="DOE Joint Genome Institute"/>
            <person name="Roman V.A."/>
            <person name="Bojanowski C."/>
            <person name="Crable B.R."/>
            <person name="Wagner D.N."/>
            <person name="Hung C.S."/>
            <person name="Nadeau L.J."/>
            <person name="Schratz L."/>
            <person name="Haridas S."/>
            <person name="Pangilinan J."/>
            <person name="Lipzen A."/>
            <person name="Na H."/>
            <person name="Yan M."/>
            <person name="Ng V."/>
            <person name="Grigoriev I.V."/>
            <person name="Spatafora J.W."/>
            <person name="Barlow D."/>
            <person name="Biffinger J."/>
            <person name="Kelley-Loughnane N."/>
            <person name="Varaljay V.A."/>
            <person name="Crookes-Goodson W.J."/>
        </authorList>
    </citation>
    <scope>NUCLEOTIDE SEQUENCE</scope>
    <source>
        <strain evidence="2">5307AH</strain>
    </source>
</reference>
<accession>A0AAD9D072</accession>
<dbReference type="InterPro" id="IPR050228">
    <property type="entry name" value="Carboxylesterase_BioH"/>
</dbReference>
<dbReference type="InterPro" id="IPR000073">
    <property type="entry name" value="AB_hydrolase_1"/>
</dbReference>